<dbReference type="EMBL" id="DOZN01000004">
    <property type="protein sequence ID" value="HCC41896.1"/>
    <property type="molecule type" value="Genomic_DNA"/>
</dbReference>
<keyword evidence="2" id="KW-0547">Nucleotide-binding</keyword>
<feature type="non-terminal residue" evidence="5">
    <location>
        <position position="137"/>
    </location>
</feature>
<protein>
    <submittedName>
        <fullName evidence="5">Acyl-CoA synthetase</fullName>
    </submittedName>
</protein>
<feature type="domain" description="CoA-binding" evidence="4">
    <location>
        <begin position="8"/>
        <end position="103"/>
    </location>
</feature>
<gene>
    <name evidence="5" type="ORF">DEP93_00280</name>
</gene>
<keyword evidence="1" id="KW-0436">Ligase</keyword>
<evidence type="ECO:0000313" key="5">
    <source>
        <dbReference type="EMBL" id="HCC41896.1"/>
    </source>
</evidence>
<dbReference type="Gene3D" id="3.40.50.720">
    <property type="entry name" value="NAD(P)-binding Rossmann-like Domain"/>
    <property type="match status" value="1"/>
</dbReference>
<dbReference type="GO" id="GO:0016874">
    <property type="term" value="F:ligase activity"/>
    <property type="evidence" value="ECO:0007669"/>
    <property type="project" value="UniProtKB-KW"/>
</dbReference>
<name>A0A3D0ZP60_UNCKA</name>
<evidence type="ECO:0000256" key="3">
    <source>
        <dbReference type="ARBA" id="ARBA00022840"/>
    </source>
</evidence>
<dbReference type="AlphaFoldDB" id="A0A3D0ZP60"/>
<proteinExistence type="predicted"/>
<dbReference type="PANTHER" id="PTHR43334:SF2">
    <property type="entry name" value="ACETATE--COA LIGASE [ADP-FORMING]"/>
    <property type="match status" value="1"/>
</dbReference>
<dbReference type="PANTHER" id="PTHR43334">
    <property type="entry name" value="ACETATE--COA LIGASE [ADP-FORMING]"/>
    <property type="match status" value="1"/>
</dbReference>
<dbReference type="Pfam" id="PF13380">
    <property type="entry name" value="CoA_binding_2"/>
    <property type="match status" value="1"/>
</dbReference>
<dbReference type="GO" id="GO:0005524">
    <property type="term" value="F:ATP binding"/>
    <property type="evidence" value="ECO:0007669"/>
    <property type="project" value="UniProtKB-KW"/>
</dbReference>
<dbReference type="InterPro" id="IPR003781">
    <property type="entry name" value="CoA-bd"/>
</dbReference>
<dbReference type="SUPFAM" id="SSF51735">
    <property type="entry name" value="NAD(P)-binding Rossmann-fold domains"/>
    <property type="match status" value="1"/>
</dbReference>
<accession>A0A3D0ZP60</accession>
<keyword evidence="3" id="KW-0067">ATP-binding</keyword>
<dbReference type="SMART" id="SM00881">
    <property type="entry name" value="CoA_binding"/>
    <property type="match status" value="1"/>
</dbReference>
<reference evidence="5 6" key="1">
    <citation type="journal article" date="2018" name="Nat. Biotechnol.">
        <title>A standardized bacterial taxonomy based on genome phylogeny substantially revises the tree of life.</title>
        <authorList>
            <person name="Parks D.H."/>
            <person name="Chuvochina M."/>
            <person name="Waite D.W."/>
            <person name="Rinke C."/>
            <person name="Skarshewski A."/>
            <person name="Chaumeil P.A."/>
            <person name="Hugenholtz P."/>
        </authorList>
    </citation>
    <scope>NUCLEOTIDE SEQUENCE [LARGE SCALE GENOMIC DNA]</scope>
    <source>
        <strain evidence="5">UBA11701</strain>
    </source>
</reference>
<dbReference type="Proteomes" id="UP000263336">
    <property type="component" value="Unassembled WGS sequence"/>
</dbReference>
<evidence type="ECO:0000256" key="2">
    <source>
        <dbReference type="ARBA" id="ARBA00022741"/>
    </source>
</evidence>
<organism evidence="5 6">
    <name type="scientific">candidate division WWE3 bacterium</name>
    <dbReference type="NCBI Taxonomy" id="2053526"/>
    <lineage>
        <taxon>Bacteria</taxon>
        <taxon>Katanobacteria</taxon>
    </lineage>
</organism>
<evidence type="ECO:0000313" key="6">
    <source>
        <dbReference type="Proteomes" id="UP000263336"/>
    </source>
</evidence>
<dbReference type="InterPro" id="IPR036291">
    <property type="entry name" value="NAD(P)-bd_dom_sf"/>
</dbReference>
<evidence type="ECO:0000256" key="1">
    <source>
        <dbReference type="ARBA" id="ARBA00022598"/>
    </source>
</evidence>
<dbReference type="InterPro" id="IPR051538">
    <property type="entry name" value="Acyl-CoA_Synth/Transferase"/>
</dbReference>
<comment type="caution">
    <text evidence="5">The sequence shown here is derived from an EMBL/GenBank/DDBJ whole genome shotgun (WGS) entry which is preliminary data.</text>
</comment>
<sequence length="137" mass="14704">MPKNLAALFSPKSIVVIGASNSPEKVGAVILKNIVESEYKGTIYAVNPNTDSIGKIKCYKTVLDLPEIPDLAIISIPVALVLPTIEQIAQKSIKNVVTLTAGFKETGHDGAELEKKLEDLCKKNEINMLGPNCLGFV</sequence>
<evidence type="ECO:0000259" key="4">
    <source>
        <dbReference type="SMART" id="SM00881"/>
    </source>
</evidence>